<dbReference type="GO" id="GO:0016747">
    <property type="term" value="F:acyltransferase activity, transferring groups other than amino-acyl groups"/>
    <property type="evidence" value="ECO:0007669"/>
    <property type="project" value="InterPro"/>
</dbReference>
<keyword evidence="1 4" id="KW-0808">Transferase</keyword>
<evidence type="ECO:0000256" key="2">
    <source>
        <dbReference type="ARBA" id="ARBA00023315"/>
    </source>
</evidence>
<dbReference type="Gene3D" id="3.40.630.30">
    <property type="match status" value="1"/>
</dbReference>
<name>A0A5J4FZ43_9FLAO</name>
<keyword evidence="2" id="KW-0012">Acyltransferase</keyword>
<dbReference type="PANTHER" id="PTHR43420">
    <property type="entry name" value="ACETYLTRANSFERASE"/>
    <property type="match status" value="1"/>
</dbReference>
<dbReference type="InterPro" id="IPR050680">
    <property type="entry name" value="YpeA/RimI_acetyltransf"/>
</dbReference>
<evidence type="ECO:0000313" key="4">
    <source>
        <dbReference type="EMBL" id="GEQ84951.1"/>
    </source>
</evidence>
<dbReference type="InterPro" id="IPR016181">
    <property type="entry name" value="Acyl_CoA_acyltransferase"/>
</dbReference>
<evidence type="ECO:0000313" key="5">
    <source>
        <dbReference type="Proteomes" id="UP000326994"/>
    </source>
</evidence>
<reference evidence="4 5" key="1">
    <citation type="submission" date="2019-08" db="EMBL/GenBank/DDBJ databases">
        <title>Ulvibacter marinistellae sp. nov., isolated from a starfish, Patiria pectinifera.</title>
        <authorList>
            <person name="Kawano K."/>
            <person name="Ushijima N."/>
            <person name="Kihara M."/>
            <person name="Itoh H."/>
        </authorList>
    </citation>
    <scope>NUCLEOTIDE SEQUENCE [LARGE SCALE GENOMIC DNA]</scope>
    <source>
        <strain evidence="4 5">KK4</strain>
    </source>
</reference>
<sequence length="167" mass="19734">MIRKAKPSEIVQVMAITRACAVKMIENKIYQWNDEYPNIKAFEKDVSSGELYVLTISKTIIGCITISEEKDIEYNDIEWNTKDSKHYYIHRVAIHPDFQHQGYAKRLMDFAEMLAIQNNVSSIRLDTFSQNLRNQKFYLARGYLKTGEIYFPRQSEFSFYCYELIIT</sequence>
<dbReference type="PROSITE" id="PS51186">
    <property type="entry name" value="GNAT"/>
    <property type="match status" value="1"/>
</dbReference>
<gene>
    <name evidence="4" type="ORF">ULMS_04590</name>
</gene>
<dbReference type="Proteomes" id="UP000326994">
    <property type="component" value="Unassembled WGS sequence"/>
</dbReference>
<dbReference type="CDD" id="cd04301">
    <property type="entry name" value="NAT_SF"/>
    <property type="match status" value="1"/>
</dbReference>
<proteinExistence type="predicted"/>
<dbReference type="Pfam" id="PF00583">
    <property type="entry name" value="Acetyltransf_1"/>
    <property type="match status" value="1"/>
</dbReference>
<dbReference type="AlphaFoldDB" id="A0A5J4FZ43"/>
<feature type="domain" description="N-acetyltransferase" evidence="3">
    <location>
        <begin position="1"/>
        <end position="167"/>
    </location>
</feature>
<dbReference type="SUPFAM" id="SSF55729">
    <property type="entry name" value="Acyl-CoA N-acyltransferases (Nat)"/>
    <property type="match status" value="1"/>
</dbReference>
<accession>A0A5J4FZ43</accession>
<evidence type="ECO:0000256" key="1">
    <source>
        <dbReference type="ARBA" id="ARBA00022679"/>
    </source>
</evidence>
<comment type="caution">
    <text evidence="4">The sequence shown here is derived from an EMBL/GenBank/DDBJ whole genome shotgun (WGS) entry which is preliminary data.</text>
</comment>
<evidence type="ECO:0000259" key="3">
    <source>
        <dbReference type="PROSITE" id="PS51186"/>
    </source>
</evidence>
<dbReference type="EMBL" id="BKCF01000001">
    <property type="protein sequence ID" value="GEQ84951.1"/>
    <property type="molecule type" value="Genomic_DNA"/>
</dbReference>
<dbReference type="PANTHER" id="PTHR43420:SF46">
    <property type="entry name" value="ACETYLTRANSFERASE"/>
    <property type="match status" value="1"/>
</dbReference>
<dbReference type="OrthoDB" id="9796381at2"/>
<organism evidence="4 5">
    <name type="scientific">Patiriisocius marinistellae</name>
    <dbReference type="NCBI Taxonomy" id="2494560"/>
    <lineage>
        <taxon>Bacteria</taxon>
        <taxon>Pseudomonadati</taxon>
        <taxon>Bacteroidota</taxon>
        <taxon>Flavobacteriia</taxon>
        <taxon>Flavobacteriales</taxon>
        <taxon>Flavobacteriaceae</taxon>
        <taxon>Patiriisocius</taxon>
    </lineage>
</organism>
<dbReference type="RefSeq" id="WP_151892891.1">
    <property type="nucleotide sequence ID" value="NZ_BKCF01000001.1"/>
</dbReference>
<keyword evidence="5" id="KW-1185">Reference proteome</keyword>
<dbReference type="InterPro" id="IPR000182">
    <property type="entry name" value="GNAT_dom"/>
</dbReference>
<protein>
    <submittedName>
        <fullName evidence="4">N-acetyltransferase</fullName>
    </submittedName>
</protein>